<comment type="caution">
    <text evidence="2">The sequence shown here is derived from an EMBL/GenBank/DDBJ whole genome shotgun (WGS) entry which is preliminary data.</text>
</comment>
<feature type="region of interest" description="Disordered" evidence="1">
    <location>
        <begin position="85"/>
        <end position="109"/>
    </location>
</feature>
<protein>
    <submittedName>
        <fullName evidence="2">Uncharacterized protein</fullName>
    </submittedName>
</protein>
<accession>A0A139WU34</accession>
<dbReference type="RefSeq" id="WP_017742303.1">
    <property type="nucleotide sequence ID" value="NZ_KQ976354.1"/>
</dbReference>
<evidence type="ECO:0000313" key="2">
    <source>
        <dbReference type="EMBL" id="KYC35954.1"/>
    </source>
</evidence>
<dbReference type="AlphaFoldDB" id="A0A139WU34"/>
<reference evidence="2 3" key="1">
    <citation type="journal article" date="2013" name="Genome Biol. Evol.">
        <title>Genomes of Stigonematalean cyanobacteria (subsection V) and the evolution of oxygenic photosynthesis from prokaryotes to plastids.</title>
        <authorList>
            <person name="Dagan T."/>
            <person name="Roettger M."/>
            <person name="Stucken K."/>
            <person name="Landan G."/>
            <person name="Koch R."/>
            <person name="Major P."/>
            <person name="Gould S.B."/>
            <person name="Goremykin V.V."/>
            <person name="Rippka R."/>
            <person name="Tandeau de Marsac N."/>
            <person name="Gugger M."/>
            <person name="Lockhart P.J."/>
            <person name="Allen J.F."/>
            <person name="Brune I."/>
            <person name="Maus I."/>
            <person name="Puhler A."/>
            <person name="Martin W.F."/>
        </authorList>
    </citation>
    <scope>NUCLEOTIDE SEQUENCE [LARGE SCALE GENOMIC DNA]</scope>
    <source>
        <strain evidence="2 3">PCC 7110</strain>
    </source>
</reference>
<dbReference type="STRING" id="128403.WA1_48975"/>
<dbReference type="Proteomes" id="UP000076925">
    <property type="component" value="Unassembled WGS sequence"/>
</dbReference>
<evidence type="ECO:0000256" key="1">
    <source>
        <dbReference type="SAM" id="MobiDB-lite"/>
    </source>
</evidence>
<proteinExistence type="predicted"/>
<dbReference type="EMBL" id="ANNX02000048">
    <property type="protein sequence ID" value="KYC35954.1"/>
    <property type="molecule type" value="Genomic_DNA"/>
</dbReference>
<name>A0A139WU34_9CYAN</name>
<organism evidence="2 3">
    <name type="scientific">Scytonema hofmannii PCC 7110</name>
    <dbReference type="NCBI Taxonomy" id="128403"/>
    <lineage>
        <taxon>Bacteria</taxon>
        <taxon>Bacillati</taxon>
        <taxon>Cyanobacteriota</taxon>
        <taxon>Cyanophyceae</taxon>
        <taxon>Nostocales</taxon>
        <taxon>Scytonemataceae</taxon>
        <taxon>Scytonema</taxon>
    </lineage>
</organism>
<evidence type="ECO:0000313" key="3">
    <source>
        <dbReference type="Proteomes" id="UP000076925"/>
    </source>
</evidence>
<dbReference type="OrthoDB" id="515707at2"/>
<keyword evidence="3" id="KW-1185">Reference proteome</keyword>
<gene>
    <name evidence="2" type="ORF">WA1_48975</name>
</gene>
<sequence>MSNLIYLNDKHISPNQIVIYLEKSGWKKIKEAEGISAWIYNRANKKVGIFVPLMDDFVDYRERILEVLDTLEEIERRSKYEIIQDRTPVSSRNRGSDTSSLLHKNSSFR</sequence>
<feature type="compositionally biased region" description="Polar residues" evidence="1">
    <location>
        <begin position="87"/>
        <end position="109"/>
    </location>
</feature>